<gene>
    <name evidence="1" type="ORF">OOT00_04600</name>
</gene>
<sequence length="156" mass="16526">MLVFDIPGFGKVEAQHLVLDYNGTLAENGQLLDGVTSRLDQLAKRLSIHVITADTFGSVAKALTGLPLHIVTIPPGNQGVAKKNYVESLGQAQVVAMGNGRNDALMLEKARIGVAILMKEGACSQALMNADLISLHICDALDLLLNPLGLTATLRE</sequence>
<accession>A0ABT3N727</accession>
<dbReference type="EMBL" id="JAPFPW010000003">
    <property type="protein sequence ID" value="MCW7753263.1"/>
    <property type="molecule type" value="Genomic_DNA"/>
</dbReference>
<evidence type="ECO:0000313" key="2">
    <source>
        <dbReference type="Proteomes" id="UP001209681"/>
    </source>
</evidence>
<organism evidence="1 2">
    <name type="scientific">Desulfobotulus pelophilus</name>
    <dbReference type="NCBI Taxonomy" id="2823377"/>
    <lineage>
        <taxon>Bacteria</taxon>
        <taxon>Pseudomonadati</taxon>
        <taxon>Thermodesulfobacteriota</taxon>
        <taxon>Desulfobacteria</taxon>
        <taxon>Desulfobacterales</taxon>
        <taxon>Desulfobacteraceae</taxon>
        <taxon>Desulfobotulus</taxon>
    </lineage>
</organism>
<protein>
    <submittedName>
        <fullName evidence="1">ATPase P</fullName>
    </submittedName>
</protein>
<dbReference type="InterPro" id="IPR036412">
    <property type="entry name" value="HAD-like_sf"/>
</dbReference>
<dbReference type="InterPro" id="IPR023214">
    <property type="entry name" value="HAD_sf"/>
</dbReference>
<name>A0ABT3N727_9BACT</name>
<dbReference type="Gene3D" id="3.40.50.1000">
    <property type="entry name" value="HAD superfamily/HAD-like"/>
    <property type="match status" value="1"/>
</dbReference>
<dbReference type="SUPFAM" id="SSF56784">
    <property type="entry name" value="HAD-like"/>
    <property type="match status" value="1"/>
</dbReference>
<dbReference type="Proteomes" id="UP001209681">
    <property type="component" value="Unassembled WGS sequence"/>
</dbReference>
<evidence type="ECO:0000313" key="1">
    <source>
        <dbReference type="EMBL" id="MCW7753263.1"/>
    </source>
</evidence>
<proteinExistence type="predicted"/>
<dbReference type="RefSeq" id="WP_265424119.1">
    <property type="nucleotide sequence ID" value="NZ_JAPFPW010000003.1"/>
</dbReference>
<keyword evidence="2" id="KW-1185">Reference proteome</keyword>
<reference evidence="1 2" key="1">
    <citation type="submission" date="2022-11" db="EMBL/GenBank/DDBJ databases">
        <title>Desulfobotulus tamanensis H1 sp. nov. - anaerobic, alkaliphilic, sulphate reducing bacterium isolated from terrestrial mud volcano.</title>
        <authorList>
            <person name="Frolova A."/>
            <person name="Merkel A.Y."/>
            <person name="Slobodkin A.I."/>
        </authorList>
    </citation>
    <scope>NUCLEOTIDE SEQUENCE [LARGE SCALE GENOMIC DNA]</scope>
    <source>
        <strain evidence="1 2">H1</strain>
    </source>
</reference>
<comment type="caution">
    <text evidence="1">The sequence shown here is derived from an EMBL/GenBank/DDBJ whole genome shotgun (WGS) entry which is preliminary data.</text>
</comment>